<keyword evidence="4" id="KW-1185">Reference proteome</keyword>
<dbReference type="GeneTree" id="ENSGT00940000163630"/>
<dbReference type="PANTHER" id="PTHR31635">
    <property type="entry name" value="REVERSE TRANSCRIPTASE DOMAIN-CONTAINING PROTEIN-RELATED"/>
    <property type="match status" value="1"/>
</dbReference>
<dbReference type="SUPFAM" id="SSF56672">
    <property type="entry name" value="DNA/RNA polymerases"/>
    <property type="match status" value="1"/>
</dbReference>
<dbReference type="Proteomes" id="UP000472265">
    <property type="component" value="Chromosome 13"/>
</dbReference>
<reference evidence="3" key="3">
    <citation type="submission" date="2025-09" db="UniProtKB">
        <authorList>
            <consortium name="Ensembl"/>
        </authorList>
    </citation>
    <scope>IDENTIFICATION</scope>
</reference>
<name>A0A671X9P5_SPAAU</name>
<dbReference type="Ensembl" id="ENSSAUT00010050215.1">
    <property type="protein sequence ID" value="ENSSAUP00010047778.1"/>
    <property type="gene ID" value="ENSSAUG00010019868.1"/>
</dbReference>
<dbReference type="Pfam" id="PF00078">
    <property type="entry name" value="RVT_1"/>
    <property type="match status" value="1"/>
</dbReference>
<dbReference type="CDD" id="cd01650">
    <property type="entry name" value="RT_nLTR_like"/>
    <property type="match status" value="1"/>
</dbReference>
<evidence type="ECO:0000313" key="3">
    <source>
        <dbReference type="Ensembl" id="ENSSAUP00010047778.1"/>
    </source>
</evidence>
<feature type="domain" description="Reverse transcriptase" evidence="2">
    <location>
        <begin position="199"/>
        <end position="467"/>
    </location>
</feature>
<proteinExistence type="predicted"/>
<dbReference type="InterPro" id="IPR000477">
    <property type="entry name" value="RT_dom"/>
</dbReference>
<accession>A0A671X9P5</accession>
<reference evidence="3" key="1">
    <citation type="submission" date="2021-04" db="EMBL/GenBank/DDBJ databases">
        <authorList>
            <consortium name="Wellcome Sanger Institute Data Sharing"/>
        </authorList>
    </citation>
    <scope>NUCLEOTIDE SEQUENCE [LARGE SCALE GENOMIC DNA]</scope>
</reference>
<dbReference type="AlphaFoldDB" id="A0A671X9P5"/>
<reference evidence="3" key="2">
    <citation type="submission" date="2025-08" db="UniProtKB">
        <authorList>
            <consortium name="Ensembl"/>
        </authorList>
    </citation>
    <scope>IDENTIFICATION</scope>
</reference>
<dbReference type="InParanoid" id="A0A671X9P5"/>
<organism evidence="3 4">
    <name type="scientific">Sparus aurata</name>
    <name type="common">Gilthead sea bream</name>
    <dbReference type="NCBI Taxonomy" id="8175"/>
    <lineage>
        <taxon>Eukaryota</taxon>
        <taxon>Metazoa</taxon>
        <taxon>Chordata</taxon>
        <taxon>Craniata</taxon>
        <taxon>Vertebrata</taxon>
        <taxon>Euteleostomi</taxon>
        <taxon>Actinopterygii</taxon>
        <taxon>Neopterygii</taxon>
        <taxon>Teleostei</taxon>
        <taxon>Neoteleostei</taxon>
        <taxon>Acanthomorphata</taxon>
        <taxon>Eupercaria</taxon>
        <taxon>Spariformes</taxon>
        <taxon>Sparidae</taxon>
        <taxon>Sparus</taxon>
    </lineage>
</organism>
<feature type="compositionally biased region" description="Basic and acidic residues" evidence="1">
    <location>
        <begin position="12"/>
        <end position="31"/>
    </location>
</feature>
<feature type="region of interest" description="Disordered" evidence="1">
    <location>
        <begin position="1"/>
        <end position="31"/>
    </location>
</feature>
<evidence type="ECO:0000256" key="1">
    <source>
        <dbReference type="SAM" id="MobiDB-lite"/>
    </source>
</evidence>
<dbReference type="PROSITE" id="PS50878">
    <property type="entry name" value="RT_POL"/>
    <property type="match status" value="1"/>
</dbReference>
<sequence length="978" mass="113623">MSIVYSRNRNRKDREKERKLKEELERETEKIEKEGENDLNNYIRIREELKEIEQCRCMGAIVRSRARYVVEGEKCTKFFLGLEKSKQKRIYLEQVEGKNGEIITDFVGIAERVQEFYRDLFRKEEIKEESMESVLEKVEARLSEKDKEMCEGNIGTGEIEAAIAGLGRNKSPGIDGIISEFYIEFKDELVPVLDRLFRGIEERNELPADMSTGLVSILYKKGNRDRLENYRPITMLNTDYKILARVLAKRIKRVIGTVVGNTQAYSIPGRDIADITSSIRDTIHHMKERKGGIVMSLDLNKAFDRVDHNYLHRVLERMGFGNRLGGWVKRLYKGAVSCVKINGIVTDTFRLERSVRQGCPLSSLLYSISAEPLAQVLKLNNKISGIEIPGGQVSLLYQYADDTTVTVKDRESVLEVVESVELYGRASGARVNIEKSEIMYIGEDSGGRVEIGLKEKKDYLRVLGVNLGIKDKEGRDMQLEGIVNSIKKTLGFWKHRGLGLKGKVVVVNALVMSKFVYVMNVMDVPERVLKDVDKLVSEFLWEGKGVRIAREVMENEYEDGGLKLINLEKKKKALRVKMMTRYLRNRGDHTWKVFLKEAIDKCGGCGESGVFMKLKKGMLEGVSDFYKEMLGSWGEFVECVQYECKSVNQVWEQPVFLNPKIRWEGETVYNRLMWRAGFRKVRDLVYEYVPGFMRAQVIVDEVRDKGDEIWLGTAEGVMEKIKEGMPKEWMGMIERENEADEEGDIEMYVGEGERSMKLTSVKTRVLYKCLGKKDVRRPAAEKVWERVMNEMDVRGIWKNLRVKWNSSECENFDFLLRHNRIFNNLIISKFDMNVDKKCDVCGVEVETCMHEFLECRELKTYFERLKDLISRCWEGSFVERMEWKELWLFGVTRRMKGCNVSLLNYMLSHARFAVKLRRNMVHYEKRKADVWSMFRSGMKRDVHMTHRYIKKEILLKDFIEGSSLIEIGDNGEVKMNFD</sequence>
<evidence type="ECO:0000259" key="2">
    <source>
        <dbReference type="PROSITE" id="PS50878"/>
    </source>
</evidence>
<dbReference type="InterPro" id="IPR043502">
    <property type="entry name" value="DNA/RNA_pol_sf"/>
</dbReference>
<dbReference type="PANTHER" id="PTHR31635:SF196">
    <property type="entry name" value="REVERSE TRANSCRIPTASE DOMAIN-CONTAINING PROTEIN-RELATED"/>
    <property type="match status" value="1"/>
</dbReference>
<protein>
    <recommendedName>
        <fullName evidence="2">Reverse transcriptase domain-containing protein</fullName>
    </recommendedName>
</protein>
<dbReference type="OMA" id="YECEDIH"/>
<evidence type="ECO:0000313" key="4">
    <source>
        <dbReference type="Proteomes" id="UP000472265"/>
    </source>
</evidence>